<feature type="domain" description="VIT" evidence="3">
    <location>
        <begin position="29"/>
        <end position="157"/>
    </location>
</feature>
<protein>
    <submittedName>
        <fullName evidence="4">DUF2135 domain-containing protein</fullName>
    </submittedName>
</protein>
<feature type="repeat" description="TPR" evidence="1">
    <location>
        <begin position="734"/>
        <end position="767"/>
    </location>
</feature>
<dbReference type="RefSeq" id="WP_220378947.1">
    <property type="nucleotide sequence ID" value="NZ_CP080544.1"/>
</dbReference>
<evidence type="ECO:0000259" key="3">
    <source>
        <dbReference type="PROSITE" id="PS51468"/>
    </source>
</evidence>
<dbReference type="InterPro" id="IPR013694">
    <property type="entry name" value="VIT"/>
</dbReference>
<gene>
    <name evidence="4" type="ORF">H8L67_05935</name>
</gene>
<dbReference type="PROSITE" id="PS50005">
    <property type="entry name" value="TPR"/>
    <property type="match status" value="1"/>
</dbReference>
<sequence>MRKHRIAVRLMLTVAMGVFMQAGFAQNDLQIRPIMHVNAAAPVALSSAEVTVTTAGNEAWIRYDLVFQNPNARVLEGQLDFPLADGQQVVGFALDINGEMREAVPVPKAKGRAVFESIERRNVDPALLEQTAGNHYNLRVYPIPANGTRRVRLWVAQSLKREDNRYSLPLMLDFARSVQRIPLSVEGAERAHMANVGRRMAWSAKDQRTWTVLDARDLDRSGQLRLEWQAGESPSVLVQRAPQGDFALVDLPLADATPAASRFRHLALIWDASLSGLGRDHDLELAALERLLAKAGNVRVSLQVLRNRVDAPRVFEIRDGDSAALQAAIRALPYDGATRASAIRPVVGADRYLYVGDGLFNLGVDAVPTLPARLDAWANGAADAPALRAWTARHRGQLFMLDGTASLPRVDDMFSTPAVVDRVMVPGGTDAVLESPFADADGRIRFAVQRESNDAIATVHWHDARGAFTTAVPLAGEAKEGRMAAYTWARLKMAGLEANRAMHRTELQELGKRFGIPNSESSLIVLDSVADYANFDIPPPATLLAQWTALKAEKALDARIKTKAKLDDLAERYDERGQWWAKKFPKDAPDIAPDRSVVAVDAMAPMVMSAPPSPPEPSRVAMERASEADGERAMMAQSRARPAAAAARDAAGIVASQPTATIRIQAWKSDAPEAKRLRAAPASELYATYLDARKAMRSSPAFYMDAAEVMRERGEPLLAQRVLSNLAELQIEDRHLLRLLAYRLEELGAWDEALPLLKRVLELAPDEPQSHRDLALALQATGHYQAAADAFYAVASGQWDSRFSDIDLISLVELNALINKHADKVRITDFDQRLIKHYPVGLRTVLSWDADNSDMDLWVTDPNGERVYYGHTASYQGGRISRDFTGGYGPEEFVLRVPKKGRYKIEANYFGDRHQVLAGETTLMLVFSTGYGTSAQKDQRVTLRLKDKKETIAVGEFVVE</sequence>
<keyword evidence="5" id="KW-1185">Reference proteome</keyword>
<keyword evidence="1" id="KW-0802">TPR repeat</keyword>
<organism evidence="4 5">
    <name type="scientific">Lysobacter soyae</name>
    <dbReference type="NCBI Taxonomy" id="2764185"/>
    <lineage>
        <taxon>Bacteria</taxon>
        <taxon>Pseudomonadati</taxon>
        <taxon>Pseudomonadota</taxon>
        <taxon>Gammaproteobacteria</taxon>
        <taxon>Lysobacterales</taxon>
        <taxon>Lysobacteraceae</taxon>
        <taxon>Lysobacter</taxon>
    </lineage>
</organism>
<feature type="chain" id="PRO_5046130909" evidence="2">
    <location>
        <begin position="26"/>
        <end position="960"/>
    </location>
</feature>
<evidence type="ECO:0000313" key="5">
    <source>
        <dbReference type="Proteomes" id="UP000824755"/>
    </source>
</evidence>
<dbReference type="InterPro" id="IPR019734">
    <property type="entry name" value="TPR_rpt"/>
</dbReference>
<name>A0ABX8WM19_9GAMM</name>
<dbReference type="SUPFAM" id="SSF48452">
    <property type="entry name" value="TPR-like"/>
    <property type="match status" value="1"/>
</dbReference>
<dbReference type="InterPro" id="IPR011990">
    <property type="entry name" value="TPR-like_helical_dom_sf"/>
</dbReference>
<accession>A0ABX8WM19</accession>
<dbReference type="Pfam" id="PF08487">
    <property type="entry name" value="VIT"/>
    <property type="match status" value="1"/>
</dbReference>
<dbReference type="Gene3D" id="2.60.120.380">
    <property type="match status" value="1"/>
</dbReference>
<dbReference type="InterPro" id="IPR019220">
    <property type="entry name" value="DUF2135"/>
</dbReference>
<dbReference type="Pfam" id="PF09906">
    <property type="entry name" value="DUF2135"/>
    <property type="match status" value="1"/>
</dbReference>
<feature type="signal peptide" evidence="2">
    <location>
        <begin position="1"/>
        <end position="25"/>
    </location>
</feature>
<dbReference type="PROSITE" id="PS51468">
    <property type="entry name" value="VIT"/>
    <property type="match status" value="1"/>
</dbReference>
<proteinExistence type="predicted"/>
<reference evidence="4 5" key="1">
    <citation type="submission" date="2021-08" db="EMBL/GenBank/DDBJ databases">
        <title>Lysobacter sp. strain CJ11 Genome sequencing and assembly.</title>
        <authorList>
            <person name="Kim I."/>
        </authorList>
    </citation>
    <scope>NUCLEOTIDE SEQUENCE [LARGE SCALE GENOMIC DNA]</scope>
    <source>
        <strain evidence="4 5">CJ11</strain>
    </source>
</reference>
<dbReference type="Proteomes" id="UP000824755">
    <property type="component" value="Chromosome"/>
</dbReference>
<dbReference type="Gene3D" id="1.25.40.10">
    <property type="entry name" value="Tetratricopeptide repeat domain"/>
    <property type="match status" value="1"/>
</dbReference>
<evidence type="ECO:0000256" key="2">
    <source>
        <dbReference type="SAM" id="SignalP"/>
    </source>
</evidence>
<evidence type="ECO:0000313" key="4">
    <source>
        <dbReference type="EMBL" id="QYR52160.1"/>
    </source>
</evidence>
<keyword evidence="2" id="KW-0732">Signal</keyword>
<dbReference type="EMBL" id="CP080544">
    <property type="protein sequence ID" value="QYR52160.1"/>
    <property type="molecule type" value="Genomic_DNA"/>
</dbReference>
<evidence type="ECO:0000256" key="1">
    <source>
        <dbReference type="PROSITE-ProRule" id="PRU00339"/>
    </source>
</evidence>